<feature type="region of interest" description="Disordered" evidence="1">
    <location>
        <begin position="1"/>
        <end position="32"/>
    </location>
</feature>
<sequence>MMPRGIDVRAAVRATGAPPTAGSGSPASRAVSVEPPEYVAPAANSVSARWFPRARYGRSRPAADR</sequence>
<keyword evidence="3" id="KW-1185">Reference proteome</keyword>
<evidence type="ECO:0000256" key="1">
    <source>
        <dbReference type="SAM" id="MobiDB-lite"/>
    </source>
</evidence>
<evidence type="ECO:0000313" key="3">
    <source>
        <dbReference type="Proteomes" id="UP001596208"/>
    </source>
</evidence>
<name>A0ABW0B4W6_9ACTN</name>
<dbReference type="EMBL" id="JBHSKI010000007">
    <property type="protein sequence ID" value="MFC5172269.1"/>
    <property type="molecule type" value="Genomic_DNA"/>
</dbReference>
<protein>
    <submittedName>
        <fullName evidence="2">Uncharacterized protein</fullName>
    </submittedName>
</protein>
<gene>
    <name evidence="2" type="ORF">ACFPRK_16925</name>
</gene>
<evidence type="ECO:0000313" key="2">
    <source>
        <dbReference type="EMBL" id="MFC5172269.1"/>
    </source>
</evidence>
<dbReference type="Proteomes" id="UP001596208">
    <property type="component" value="Unassembled WGS sequence"/>
</dbReference>
<reference evidence="3" key="1">
    <citation type="journal article" date="2019" name="Int. J. Syst. Evol. Microbiol.">
        <title>The Global Catalogue of Microorganisms (GCM) 10K type strain sequencing project: providing services to taxonomists for standard genome sequencing and annotation.</title>
        <authorList>
            <consortium name="The Broad Institute Genomics Platform"/>
            <consortium name="The Broad Institute Genome Sequencing Center for Infectious Disease"/>
            <person name="Wu L."/>
            <person name="Ma J."/>
        </authorList>
    </citation>
    <scope>NUCLEOTIDE SEQUENCE [LARGE SCALE GENOMIC DNA]</scope>
    <source>
        <strain evidence="3">CGMCC 4.1721</strain>
    </source>
</reference>
<organism evidence="2 3">
    <name type="scientific">Streptomyces mutomycini</name>
    <dbReference type="NCBI Taxonomy" id="284036"/>
    <lineage>
        <taxon>Bacteria</taxon>
        <taxon>Bacillati</taxon>
        <taxon>Actinomycetota</taxon>
        <taxon>Actinomycetes</taxon>
        <taxon>Kitasatosporales</taxon>
        <taxon>Streptomycetaceae</taxon>
        <taxon>Streptomyces</taxon>
    </lineage>
</organism>
<comment type="caution">
    <text evidence="2">The sequence shown here is derived from an EMBL/GenBank/DDBJ whole genome shotgun (WGS) entry which is preliminary data.</text>
</comment>
<accession>A0ABW0B4W6</accession>
<proteinExistence type="predicted"/>
<dbReference type="RefSeq" id="WP_031097351.1">
    <property type="nucleotide sequence ID" value="NZ_JBFADZ010000001.1"/>
</dbReference>